<keyword evidence="2" id="KW-1185">Reference proteome</keyword>
<gene>
    <name evidence="1" type="ORF">HPB51_026984</name>
</gene>
<name>A0A9J6D144_RHIMP</name>
<protein>
    <submittedName>
        <fullName evidence="1">Uncharacterized protein</fullName>
    </submittedName>
</protein>
<reference evidence="1" key="2">
    <citation type="submission" date="2021-09" db="EMBL/GenBank/DDBJ databases">
        <authorList>
            <person name="Jia N."/>
            <person name="Wang J."/>
            <person name="Shi W."/>
            <person name="Du L."/>
            <person name="Sun Y."/>
            <person name="Zhan W."/>
            <person name="Jiang J."/>
            <person name="Wang Q."/>
            <person name="Zhang B."/>
            <person name="Ji P."/>
            <person name="Sakyi L.B."/>
            <person name="Cui X."/>
            <person name="Yuan T."/>
            <person name="Jiang B."/>
            <person name="Yang W."/>
            <person name="Lam T.T.-Y."/>
            <person name="Chang Q."/>
            <person name="Ding S."/>
            <person name="Wang X."/>
            <person name="Zhu J."/>
            <person name="Ruan X."/>
            <person name="Zhao L."/>
            <person name="Wei J."/>
            <person name="Que T."/>
            <person name="Du C."/>
            <person name="Cheng J."/>
            <person name="Dai P."/>
            <person name="Han X."/>
            <person name="Huang E."/>
            <person name="Gao Y."/>
            <person name="Liu J."/>
            <person name="Shao H."/>
            <person name="Ye R."/>
            <person name="Li L."/>
            <person name="Wei W."/>
            <person name="Wang X."/>
            <person name="Wang C."/>
            <person name="Huo Q."/>
            <person name="Li W."/>
            <person name="Guo W."/>
            <person name="Chen H."/>
            <person name="Chen S."/>
            <person name="Zhou L."/>
            <person name="Zhou L."/>
            <person name="Ni X."/>
            <person name="Tian J."/>
            <person name="Zhou Y."/>
            <person name="Sheng Y."/>
            <person name="Liu T."/>
            <person name="Pan Y."/>
            <person name="Xia L."/>
            <person name="Li J."/>
            <person name="Zhao F."/>
            <person name="Cao W."/>
        </authorList>
    </citation>
    <scope>NUCLEOTIDE SEQUENCE</scope>
    <source>
        <strain evidence="1">Rmic-2018</strain>
        <tissue evidence="1">Larvae</tissue>
    </source>
</reference>
<organism evidence="1 2">
    <name type="scientific">Rhipicephalus microplus</name>
    <name type="common">Cattle tick</name>
    <name type="synonym">Boophilus microplus</name>
    <dbReference type="NCBI Taxonomy" id="6941"/>
    <lineage>
        <taxon>Eukaryota</taxon>
        <taxon>Metazoa</taxon>
        <taxon>Ecdysozoa</taxon>
        <taxon>Arthropoda</taxon>
        <taxon>Chelicerata</taxon>
        <taxon>Arachnida</taxon>
        <taxon>Acari</taxon>
        <taxon>Parasitiformes</taxon>
        <taxon>Ixodida</taxon>
        <taxon>Ixodoidea</taxon>
        <taxon>Ixodidae</taxon>
        <taxon>Rhipicephalinae</taxon>
        <taxon>Rhipicephalus</taxon>
        <taxon>Boophilus</taxon>
    </lineage>
</organism>
<evidence type="ECO:0000313" key="1">
    <source>
        <dbReference type="EMBL" id="KAH7977170.1"/>
    </source>
</evidence>
<evidence type="ECO:0000313" key="2">
    <source>
        <dbReference type="Proteomes" id="UP000821866"/>
    </source>
</evidence>
<accession>A0A9J6D144</accession>
<comment type="caution">
    <text evidence="1">The sequence shown here is derived from an EMBL/GenBank/DDBJ whole genome shotgun (WGS) entry which is preliminary data.</text>
</comment>
<reference evidence="1" key="1">
    <citation type="journal article" date="2020" name="Cell">
        <title>Large-Scale Comparative Analyses of Tick Genomes Elucidate Their Genetic Diversity and Vector Capacities.</title>
        <authorList>
            <consortium name="Tick Genome and Microbiome Consortium (TIGMIC)"/>
            <person name="Jia N."/>
            <person name="Wang J."/>
            <person name="Shi W."/>
            <person name="Du L."/>
            <person name="Sun Y."/>
            <person name="Zhan W."/>
            <person name="Jiang J.F."/>
            <person name="Wang Q."/>
            <person name="Zhang B."/>
            <person name="Ji P."/>
            <person name="Bell-Sakyi L."/>
            <person name="Cui X.M."/>
            <person name="Yuan T.T."/>
            <person name="Jiang B.G."/>
            <person name="Yang W.F."/>
            <person name="Lam T.T."/>
            <person name="Chang Q.C."/>
            <person name="Ding S.J."/>
            <person name="Wang X.J."/>
            <person name="Zhu J.G."/>
            <person name="Ruan X.D."/>
            <person name="Zhao L."/>
            <person name="Wei J.T."/>
            <person name="Ye R.Z."/>
            <person name="Que T.C."/>
            <person name="Du C.H."/>
            <person name="Zhou Y.H."/>
            <person name="Cheng J.X."/>
            <person name="Dai P.F."/>
            <person name="Guo W.B."/>
            <person name="Han X.H."/>
            <person name="Huang E.J."/>
            <person name="Li L.F."/>
            <person name="Wei W."/>
            <person name="Gao Y.C."/>
            <person name="Liu J.Z."/>
            <person name="Shao H.Z."/>
            <person name="Wang X."/>
            <person name="Wang C.C."/>
            <person name="Yang T.C."/>
            <person name="Huo Q.B."/>
            <person name="Li W."/>
            <person name="Chen H.Y."/>
            <person name="Chen S.E."/>
            <person name="Zhou L.G."/>
            <person name="Ni X.B."/>
            <person name="Tian J.H."/>
            <person name="Sheng Y."/>
            <person name="Liu T."/>
            <person name="Pan Y.S."/>
            <person name="Xia L.Y."/>
            <person name="Li J."/>
            <person name="Zhao F."/>
            <person name="Cao W.C."/>
        </authorList>
    </citation>
    <scope>NUCLEOTIDE SEQUENCE</scope>
    <source>
        <strain evidence="1">Rmic-2018</strain>
    </source>
</reference>
<dbReference type="AlphaFoldDB" id="A0A9J6D144"/>
<dbReference type="Proteomes" id="UP000821866">
    <property type="component" value="Unassembled WGS sequence"/>
</dbReference>
<sequence>MLDVRSAPSGLEKMLKTGIVAASHTSYVQSSASSASSGSIIRSGKSGSTSITSAVAAVNSAQHVLQELCTSTKPCMPTPDIAAVSLIAGYISRVVSEKTDCERCVSLVLKKKGSSTSPTDGLISHKDRGDLCYPTAELVRVLHALKRFVDVMLPHHAALLKPLQTCVVKSADVVVGLPILLCDHCDQIQRHK</sequence>
<proteinExistence type="predicted"/>
<dbReference type="EMBL" id="JABSTU010002625">
    <property type="protein sequence ID" value="KAH7977170.1"/>
    <property type="molecule type" value="Genomic_DNA"/>
</dbReference>